<proteinExistence type="predicted"/>
<comment type="caution">
    <text evidence="5">The sequence shown here is derived from an EMBL/GenBank/DDBJ whole genome shotgun (WGS) entry which is preliminary data.</text>
</comment>
<keyword evidence="3" id="KW-0732">Signal</keyword>
<dbReference type="CDD" id="cd05379">
    <property type="entry name" value="CAP_bacterial"/>
    <property type="match status" value="1"/>
</dbReference>
<dbReference type="SUPFAM" id="SSF55797">
    <property type="entry name" value="PR-1-like"/>
    <property type="match status" value="1"/>
</dbReference>
<feature type="chain" id="PRO_5047528647" evidence="3">
    <location>
        <begin position="28"/>
        <end position="437"/>
    </location>
</feature>
<evidence type="ECO:0000256" key="2">
    <source>
        <dbReference type="SAM" id="MobiDB-lite"/>
    </source>
</evidence>
<feature type="signal peptide" evidence="3">
    <location>
        <begin position="1"/>
        <end position="27"/>
    </location>
</feature>
<feature type="region of interest" description="Disordered" evidence="2">
    <location>
        <begin position="230"/>
        <end position="259"/>
    </location>
</feature>
<dbReference type="PROSITE" id="PS51272">
    <property type="entry name" value="SLH"/>
    <property type="match status" value="1"/>
</dbReference>
<dbReference type="Gene3D" id="3.40.33.10">
    <property type="entry name" value="CAP"/>
    <property type="match status" value="1"/>
</dbReference>
<keyword evidence="1" id="KW-0677">Repeat</keyword>
<reference evidence="5 6" key="1">
    <citation type="submission" date="2022-01" db="EMBL/GenBank/DDBJ databases">
        <title>Collection of gut derived symbiotic bacterial strains cultured from healthy donors.</title>
        <authorList>
            <person name="Lin H."/>
            <person name="Kohout C."/>
            <person name="Waligurski E."/>
            <person name="Pamer E.G."/>
        </authorList>
    </citation>
    <scope>NUCLEOTIDE SEQUENCE [LARGE SCALE GENOMIC DNA]</scope>
    <source>
        <strain evidence="5 6">DFI.3.7</strain>
    </source>
</reference>
<dbReference type="InterPro" id="IPR035940">
    <property type="entry name" value="CAP_sf"/>
</dbReference>
<feature type="compositionally biased region" description="Polar residues" evidence="2">
    <location>
        <begin position="243"/>
        <end position="253"/>
    </location>
</feature>
<dbReference type="Proteomes" id="UP001200313">
    <property type="component" value="Unassembled WGS sequence"/>
</dbReference>
<protein>
    <submittedName>
        <fullName evidence="5">S-layer homology domain-containing protein</fullName>
    </submittedName>
</protein>
<dbReference type="EMBL" id="JAKNJB010000006">
    <property type="protein sequence ID" value="MCG4526322.1"/>
    <property type="molecule type" value="Genomic_DNA"/>
</dbReference>
<dbReference type="InterPro" id="IPR001119">
    <property type="entry name" value="SLH_dom"/>
</dbReference>
<keyword evidence="6" id="KW-1185">Reference proteome</keyword>
<evidence type="ECO:0000256" key="3">
    <source>
        <dbReference type="SAM" id="SignalP"/>
    </source>
</evidence>
<dbReference type="Pfam" id="PF00395">
    <property type="entry name" value="SLH"/>
    <property type="match status" value="1"/>
</dbReference>
<organism evidence="5 6">
    <name type="scientific">Intestinimonas massiliensis</name>
    <name type="common">ex Afouda et al. 2020</name>
    <dbReference type="NCBI Taxonomy" id="1673721"/>
    <lineage>
        <taxon>Bacteria</taxon>
        <taxon>Bacillati</taxon>
        <taxon>Bacillota</taxon>
        <taxon>Clostridia</taxon>
        <taxon>Eubacteriales</taxon>
        <taxon>Intestinimonas</taxon>
    </lineage>
</organism>
<name>A0ABS9M6B5_9FIRM</name>
<accession>A0ABS9M6B5</accession>
<feature type="domain" description="SLH" evidence="4">
    <location>
        <begin position="30"/>
        <end position="93"/>
    </location>
</feature>
<evidence type="ECO:0000313" key="5">
    <source>
        <dbReference type="EMBL" id="MCG4526322.1"/>
    </source>
</evidence>
<evidence type="ECO:0000313" key="6">
    <source>
        <dbReference type="Proteomes" id="UP001200313"/>
    </source>
</evidence>
<sequence>MKINHKKHISLLLVAAMLISIFAGIFATPSNPTFSDVPADHWSYSYVERAAKNGWVNGVGNNRFAPAGTLTFSEFYTMIVPAFLPDELAAYQAPGGSPWWQRFMWVGANNLQAHSIWWDLWYDDDIQTLINKYATQPISRSDAISIMWRVLEYKGLDKQVTGIEDAKAKIAETNGELSLMDGSSVPVCYAAGLISGNERGELNLQNTLTRAEGCVMLCNLADYVAAHGGGTSTSKPVQPDPPTQTETPAQTNPPAAELGQKLDSGATAAAGVKSSIGKKDDYPTYGNSDVVSNNGYYTGATNVDIGGATLQYSFLDLVNEARVAEGHTPFQWVSSDAAEEHTLQRCYELVSDFSHVRPKGKFSGEVIAKGQYSAEKAFTDWMNSPGHKRTLMSDTQIYMSAARAGSCWIICTWSENGIEVVEQWSSENYDRSSVIEK</sequence>
<gene>
    <name evidence="5" type="ORF">L0P79_04435</name>
</gene>
<evidence type="ECO:0000256" key="1">
    <source>
        <dbReference type="ARBA" id="ARBA00022737"/>
    </source>
</evidence>
<evidence type="ECO:0000259" key="4">
    <source>
        <dbReference type="PROSITE" id="PS51272"/>
    </source>
</evidence>
<dbReference type="RefSeq" id="WP_238073358.1">
    <property type="nucleotide sequence ID" value="NZ_JAKNJB010000006.1"/>
</dbReference>